<name>A0A1D6PGQ4_MAIZE</name>
<organism evidence="8">
    <name type="scientific">Zea mays</name>
    <name type="common">Maize</name>
    <dbReference type="NCBI Taxonomy" id="4577"/>
    <lineage>
        <taxon>Eukaryota</taxon>
        <taxon>Viridiplantae</taxon>
        <taxon>Streptophyta</taxon>
        <taxon>Embryophyta</taxon>
        <taxon>Tracheophyta</taxon>
        <taxon>Spermatophyta</taxon>
        <taxon>Magnoliopsida</taxon>
        <taxon>Liliopsida</taxon>
        <taxon>Poales</taxon>
        <taxon>Poaceae</taxon>
        <taxon>PACMAD clade</taxon>
        <taxon>Panicoideae</taxon>
        <taxon>Andropogonodae</taxon>
        <taxon>Andropogoneae</taxon>
        <taxon>Tripsacinae</taxon>
        <taxon>Zea</taxon>
    </lineage>
</organism>
<dbReference type="InterPro" id="IPR004326">
    <property type="entry name" value="Mlo"/>
</dbReference>
<keyword evidence="3" id="KW-0812">Transmembrane</keyword>
<evidence type="ECO:0000256" key="4">
    <source>
        <dbReference type="ARBA" id="ARBA00022821"/>
    </source>
</evidence>
<dbReference type="ExpressionAtlas" id="A0A1D6PGQ4">
    <property type="expression patterns" value="baseline"/>
</dbReference>
<reference evidence="8" key="1">
    <citation type="submission" date="2015-12" db="EMBL/GenBank/DDBJ databases">
        <title>Update maize B73 reference genome by single molecule sequencing technologies.</title>
        <authorList>
            <consortium name="Maize Genome Sequencing Project"/>
            <person name="Ware D."/>
        </authorList>
    </citation>
    <scope>NUCLEOTIDE SEQUENCE</scope>
    <source>
        <tissue evidence="8">Seedling</tissue>
    </source>
</reference>
<evidence type="ECO:0000256" key="5">
    <source>
        <dbReference type="ARBA" id="ARBA00022989"/>
    </source>
</evidence>
<protein>
    <submittedName>
        <fullName evidence="8">Uncharacterized protein</fullName>
    </submittedName>
</protein>
<keyword evidence="5" id="KW-1133">Transmembrane helix</keyword>
<dbReference type="GO" id="GO:0006952">
    <property type="term" value="P:defense response"/>
    <property type="evidence" value="ECO:0007669"/>
    <property type="project" value="UniProtKB-KW"/>
</dbReference>
<dbReference type="GO" id="GO:0016020">
    <property type="term" value="C:membrane"/>
    <property type="evidence" value="ECO:0007669"/>
    <property type="project" value="UniProtKB-SubCell"/>
</dbReference>
<dbReference type="PANTHER" id="PTHR31942:SF130">
    <property type="entry name" value="MLO-LIKE PROTEIN"/>
    <property type="match status" value="1"/>
</dbReference>
<comment type="subcellular location">
    <subcellularLocation>
        <location evidence="1">Membrane</location>
        <topology evidence="1">Multi-pass membrane protein</topology>
    </subcellularLocation>
</comment>
<evidence type="ECO:0000256" key="2">
    <source>
        <dbReference type="ARBA" id="ARBA00006574"/>
    </source>
</evidence>
<keyword evidence="7" id="KW-0568">Pathogenesis-related protein</keyword>
<evidence type="ECO:0000256" key="1">
    <source>
        <dbReference type="ARBA" id="ARBA00004141"/>
    </source>
</evidence>
<evidence type="ECO:0000256" key="3">
    <source>
        <dbReference type="ARBA" id="ARBA00022692"/>
    </source>
</evidence>
<gene>
    <name evidence="8" type="ORF">ZEAMMB73_Zm00001d048052</name>
</gene>
<dbReference type="AlphaFoldDB" id="A0A1D6PGQ4"/>
<accession>A0A1D6PGQ4</accession>
<proteinExistence type="inferred from homology"/>
<dbReference type="STRING" id="4577.A0A1D6PGQ4"/>
<keyword evidence="4" id="KW-0611">Plant defense</keyword>
<dbReference type="PANTHER" id="PTHR31942">
    <property type="entry name" value="MLO-LIKE PROTEIN 1"/>
    <property type="match status" value="1"/>
</dbReference>
<sequence>MQIPRPRRRATSPLLGTLSTCGRMATAGSTPQRGGVLYCLLALLSLLFLASGEVVFEERFDDVSCRRSRGRTRSRSSRNCSRSKKTQRKNQKLLFEELLKVKEELMLLRFIFLLLTVFQGMTQRTCIPKGWTFSMLPCKTPDDEAGEAATKENFVAIGTTHTKLWLRLPLEKSKAVDDDLGKDFLKEGASRPTSTGDGQYQPKRNSKSDHFALLRFSSLREEVLNWTHVKYITVM</sequence>
<evidence type="ECO:0000313" key="8">
    <source>
        <dbReference type="EMBL" id="AQL08578.1"/>
    </source>
</evidence>
<dbReference type="InParanoid" id="A0A1D6PGQ4"/>
<dbReference type="EMBL" id="CM000785">
    <property type="protein sequence ID" value="AQL08578.1"/>
    <property type="molecule type" value="Genomic_DNA"/>
</dbReference>
<evidence type="ECO:0000256" key="6">
    <source>
        <dbReference type="ARBA" id="ARBA00023136"/>
    </source>
</evidence>
<dbReference type="Pfam" id="PF03094">
    <property type="entry name" value="Mlo"/>
    <property type="match status" value="1"/>
</dbReference>
<evidence type="ECO:0000256" key="7">
    <source>
        <dbReference type="ARBA" id="ARBA00023265"/>
    </source>
</evidence>
<keyword evidence="6" id="KW-0472">Membrane</keyword>
<comment type="similarity">
    <text evidence="2">Belongs to the MLO family.</text>
</comment>